<evidence type="ECO:0000256" key="1">
    <source>
        <dbReference type="ARBA" id="ARBA00001946"/>
    </source>
</evidence>
<dbReference type="InterPro" id="IPR015797">
    <property type="entry name" value="NUDIX_hydrolase-like_dom_sf"/>
</dbReference>
<dbReference type="InterPro" id="IPR000086">
    <property type="entry name" value="NUDIX_hydrolase_dom"/>
</dbReference>
<dbReference type="EMBL" id="SUTE01000002">
    <property type="protein sequence ID" value="MBE6504214.1"/>
    <property type="molecule type" value="Genomic_DNA"/>
</dbReference>
<comment type="caution">
    <text evidence="4">The sequence shown here is derived from an EMBL/GenBank/DDBJ whole genome shotgun (WGS) entry which is preliminary data.</text>
</comment>
<accession>A0A8T3VJ94</accession>
<keyword evidence="2" id="KW-0378">Hydrolase</keyword>
<reference evidence="4" key="1">
    <citation type="submission" date="2019-04" db="EMBL/GenBank/DDBJ databases">
        <title>Evolution of Biomass-Degrading Anaerobic Consortia Revealed by Metagenomics.</title>
        <authorList>
            <person name="Peng X."/>
        </authorList>
    </citation>
    <scope>NUCLEOTIDE SEQUENCE</scope>
    <source>
        <strain evidence="4">SIG12</strain>
    </source>
</reference>
<dbReference type="InterPro" id="IPR020084">
    <property type="entry name" value="NUDIX_hydrolase_CS"/>
</dbReference>
<dbReference type="PROSITE" id="PS51462">
    <property type="entry name" value="NUDIX"/>
    <property type="match status" value="1"/>
</dbReference>
<dbReference type="SUPFAM" id="SSF55811">
    <property type="entry name" value="Nudix"/>
    <property type="match status" value="1"/>
</dbReference>
<dbReference type="PROSITE" id="PS00893">
    <property type="entry name" value="NUDIX_BOX"/>
    <property type="match status" value="1"/>
</dbReference>
<proteinExistence type="predicted"/>
<evidence type="ECO:0000259" key="3">
    <source>
        <dbReference type="PROSITE" id="PS51462"/>
    </source>
</evidence>
<sequence length="196" mass="22388">MTVNITITGMIPGTTNGCIRENMQIMMIPMRNTQIMIPHGMKTLENDSGENMNDMWGLTARGICEYDDKILLLKVRSRSGHDAGKWEIPGGKVKRKEFFDEALKREFAEETGLEINIDSLYNVIQNDYTACKTNQKVKSIQLIMKVTSLSDEVTISAEHDEYRWFTKDELKELIRNEMLSKAAMKTFNQVNLGGEL</sequence>
<comment type="cofactor">
    <cofactor evidence="1">
        <name>Mg(2+)</name>
        <dbReference type="ChEBI" id="CHEBI:18420"/>
    </cofactor>
</comment>
<evidence type="ECO:0000256" key="2">
    <source>
        <dbReference type="ARBA" id="ARBA00022801"/>
    </source>
</evidence>
<dbReference type="PANTHER" id="PTHR43046:SF14">
    <property type="entry name" value="MUTT_NUDIX FAMILY PROTEIN"/>
    <property type="match status" value="1"/>
</dbReference>
<name>A0A8T3VJ94_9EURY</name>
<dbReference type="GO" id="GO:0016787">
    <property type="term" value="F:hydrolase activity"/>
    <property type="evidence" value="ECO:0007669"/>
    <property type="project" value="UniProtKB-KW"/>
</dbReference>
<protein>
    <submittedName>
        <fullName evidence="4">NUDIX domain-containing protein</fullName>
    </submittedName>
</protein>
<dbReference type="Proteomes" id="UP000762703">
    <property type="component" value="Unassembled WGS sequence"/>
</dbReference>
<dbReference type="PANTHER" id="PTHR43046">
    <property type="entry name" value="GDP-MANNOSE MANNOSYL HYDROLASE"/>
    <property type="match status" value="1"/>
</dbReference>
<organism evidence="4 5">
    <name type="scientific">Methanobrevibacter millerae</name>
    <dbReference type="NCBI Taxonomy" id="230361"/>
    <lineage>
        <taxon>Archaea</taxon>
        <taxon>Methanobacteriati</taxon>
        <taxon>Methanobacteriota</taxon>
        <taxon>Methanomada group</taxon>
        <taxon>Methanobacteria</taxon>
        <taxon>Methanobacteriales</taxon>
        <taxon>Methanobacteriaceae</taxon>
        <taxon>Methanobrevibacter</taxon>
    </lineage>
</organism>
<gene>
    <name evidence="4" type="ORF">E7Z73_00520</name>
</gene>
<dbReference type="Pfam" id="PF00293">
    <property type="entry name" value="NUDIX"/>
    <property type="match status" value="1"/>
</dbReference>
<dbReference type="AlphaFoldDB" id="A0A8T3VJ94"/>
<evidence type="ECO:0000313" key="5">
    <source>
        <dbReference type="Proteomes" id="UP000762703"/>
    </source>
</evidence>
<dbReference type="CDD" id="cd04699">
    <property type="entry name" value="NUDIX_MutT_Nudt1"/>
    <property type="match status" value="1"/>
</dbReference>
<dbReference type="Gene3D" id="3.90.79.10">
    <property type="entry name" value="Nucleoside Triphosphate Pyrophosphohydrolase"/>
    <property type="match status" value="1"/>
</dbReference>
<feature type="domain" description="Nudix hydrolase" evidence="3">
    <location>
        <begin position="56"/>
        <end position="187"/>
    </location>
</feature>
<evidence type="ECO:0000313" key="4">
    <source>
        <dbReference type="EMBL" id="MBE6504214.1"/>
    </source>
</evidence>